<dbReference type="RefSeq" id="WP_157985861.1">
    <property type="nucleotide sequence ID" value="NZ_JALBUU010000028.1"/>
</dbReference>
<evidence type="ECO:0000313" key="2">
    <source>
        <dbReference type="Proteomes" id="UP001201985"/>
    </source>
</evidence>
<dbReference type="EMBL" id="JALBUU010000028">
    <property type="protein sequence ID" value="MCI0755299.1"/>
    <property type="molecule type" value="Genomic_DNA"/>
</dbReference>
<dbReference type="Proteomes" id="UP001201985">
    <property type="component" value="Unassembled WGS sequence"/>
</dbReference>
<organism evidence="1 2">
    <name type="scientific">Teichococcus vastitatis</name>
    <dbReference type="NCBI Taxonomy" id="2307076"/>
    <lineage>
        <taxon>Bacteria</taxon>
        <taxon>Pseudomonadati</taxon>
        <taxon>Pseudomonadota</taxon>
        <taxon>Alphaproteobacteria</taxon>
        <taxon>Acetobacterales</taxon>
        <taxon>Roseomonadaceae</taxon>
        <taxon>Roseomonas</taxon>
    </lineage>
</organism>
<reference evidence="1 2" key="1">
    <citation type="submission" date="2022-03" db="EMBL/GenBank/DDBJ databases">
        <title>Complete genome analysis of Roseomonas KG 17.1 : a prolific producer of plant growth promoters.</title>
        <authorList>
            <person name="Saadouli I."/>
            <person name="Najjari A."/>
            <person name="Mosbah A."/>
            <person name="Ouzari H.I."/>
        </authorList>
    </citation>
    <scope>NUCLEOTIDE SEQUENCE [LARGE SCALE GENOMIC DNA]</scope>
    <source>
        <strain evidence="1 2">KG17-1</strain>
    </source>
</reference>
<name>A0ABS9W7M3_9PROT</name>
<accession>A0ABS9W7M3</accession>
<keyword evidence="2" id="KW-1185">Reference proteome</keyword>
<sequence>MSSSILVTADARGVVRPLPHRPHGCGISAGVGARNGIAIVSGRPAPSWPQR</sequence>
<comment type="caution">
    <text evidence="1">The sequence shown here is derived from an EMBL/GenBank/DDBJ whole genome shotgun (WGS) entry which is preliminary data.</text>
</comment>
<evidence type="ECO:0000313" key="1">
    <source>
        <dbReference type="EMBL" id="MCI0755299.1"/>
    </source>
</evidence>
<gene>
    <name evidence="1" type="ORF">MON41_16385</name>
</gene>
<protein>
    <submittedName>
        <fullName evidence="1">Uncharacterized protein</fullName>
    </submittedName>
</protein>
<proteinExistence type="predicted"/>